<keyword evidence="9" id="KW-1185">Reference proteome</keyword>
<dbReference type="InterPro" id="IPR005229">
    <property type="entry name" value="YicC/YloC-like"/>
</dbReference>
<dbReference type="InterPro" id="IPR013551">
    <property type="entry name" value="YicC-like_C"/>
</dbReference>
<dbReference type="NCBIfam" id="TIGR00255">
    <property type="entry name" value="YicC/YloC family endoribonuclease"/>
    <property type="match status" value="1"/>
</dbReference>
<evidence type="ECO:0008006" key="10">
    <source>
        <dbReference type="Google" id="ProtNLM"/>
    </source>
</evidence>
<dbReference type="InterPro" id="IPR013527">
    <property type="entry name" value="YicC-like_N"/>
</dbReference>
<protein>
    <recommendedName>
        <fullName evidence="10">YicC-like family, N-terminal region</fullName>
    </recommendedName>
</protein>
<reference evidence="8 9" key="1">
    <citation type="submission" date="2019-02" db="EMBL/GenBank/DDBJ databases">
        <title>Deep-cultivation of Planctomycetes and their phenomic and genomic characterization uncovers novel biology.</title>
        <authorList>
            <person name="Wiegand S."/>
            <person name="Jogler M."/>
            <person name="Boedeker C."/>
            <person name="Pinto D."/>
            <person name="Vollmers J."/>
            <person name="Rivas-Marin E."/>
            <person name="Kohn T."/>
            <person name="Peeters S.H."/>
            <person name="Heuer A."/>
            <person name="Rast P."/>
            <person name="Oberbeckmann S."/>
            <person name="Bunk B."/>
            <person name="Jeske O."/>
            <person name="Meyerdierks A."/>
            <person name="Storesund J.E."/>
            <person name="Kallscheuer N."/>
            <person name="Luecker S."/>
            <person name="Lage O.M."/>
            <person name="Pohl T."/>
            <person name="Merkel B.J."/>
            <person name="Hornburger P."/>
            <person name="Mueller R.-W."/>
            <person name="Bruemmer F."/>
            <person name="Labrenz M."/>
            <person name="Spormann A.M."/>
            <person name="Op Den Camp H."/>
            <person name="Overmann J."/>
            <person name="Amann R."/>
            <person name="Jetten M.S.M."/>
            <person name="Mascher T."/>
            <person name="Medema M.H."/>
            <person name="Devos D.P."/>
            <person name="Kaster A.-K."/>
            <person name="Ovreas L."/>
            <person name="Rohde M."/>
            <person name="Galperin M.Y."/>
            <person name="Jogler C."/>
        </authorList>
    </citation>
    <scope>NUCLEOTIDE SEQUENCE [LARGE SCALE GENOMIC DNA]</scope>
    <source>
        <strain evidence="8 9">Pla123a</strain>
    </source>
</reference>
<feature type="domain" description="Endoribonuclease YicC-like N-terminal" evidence="6">
    <location>
        <begin position="17"/>
        <end position="167"/>
    </location>
</feature>
<evidence type="ECO:0000313" key="8">
    <source>
        <dbReference type="EMBL" id="TWT76944.1"/>
    </source>
</evidence>
<evidence type="ECO:0000256" key="4">
    <source>
        <dbReference type="ARBA" id="ARBA00022801"/>
    </source>
</evidence>
<dbReference type="GO" id="GO:0004521">
    <property type="term" value="F:RNA endonuclease activity"/>
    <property type="evidence" value="ECO:0007669"/>
    <property type="project" value="InterPro"/>
</dbReference>
<name>A0A5C5YPT9_9BACT</name>
<keyword evidence="4" id="KW-0378">Hydrolase</keyword>
<evidence type="ECO:0000259" key="7">
    <source>
        <dbReference type="Pfam" id="PF08340"/>
    </source>
</evidence>
<evidence type="ECO:0000256" key="3">
    <source>
        <dbReference type="ARBA" id="ARBA00022759"/>
    </source>
</evidence>
<dbReference type="AlphaFoldDB" id="A0A5C5YPT9"/>
<sequence length="305" mass="33357">MSKNDRPGADDSSRALASMTGFGEAHGQTDRLAVAVEVRTINSRHYKLSLRASEGYSALEPEIDAAIRSRFRRGTVQMNLRVSRLNQADDFRINAEVLQGYHKQLEVIGVAGAAVPLDALLTLPGVVSEQGSAGVDARAAWPQIEPIVLAAIDEVCQMRLREGQALADDLSANCGVIAAQLAGIEERSPSVTSSYRDRLTERVNKAMSDLNVTVEPSDLLREVALFADRSDISEEVVRLRHHIEQFNAALADPAISGKKLEFIAQEMGRETNTIGSKANDTEISKRVVEIKTALERIREQVQNVE</sequence>
<feature type="domain" description="Endoribonuclease YicC-like C-terminal" evidence="7">
    <location>
        <begin position="184"/>
        <end position="305"/>
    </location>
</feature>
<gene>
    <name evidence="8" type="ORF">Pla123a_23690</name>
</gene>
<keyword evidence="3" id="KW-0255">Endonuclease</keyword>
<dbReference type="Pfam" id="PF08340">
    <property type="entry name" value="YicC-like_C"/>
    <property type="match status" value="1"/>
</dbReference>
<comment type="cofactor">
    <cofactor evidence="1">
        <name>a divalent metal cation</name>
        <dbReference type="ChEBI" id="CHEBI:60240"/>
    </cofactor>
</comment>
<dbReference type="PANTHER" id="PTHR30636:SF3">
    <property type="entry name" value="UPF0701 PROTEIN YICC"/>
    <property type="match status" value="1"/>
</dbReference>
<proteinExistence type="inferred from homology"/>
<comment type="similarity">
    <text evidence="5">Belongs to the YicC/YloC family.</text>
</comment>
<dbReference type="GO" id="GO:0016787">
    <property type="term" value="F:hydrolase activity"/>
    <property type="evidence" value="ECO:0007669"/>
    <property type="project" value="UniProtKB-KW"/>
</dbReference>
<accession>A0A5C5YPT9</accession>
<dbReference type="Proteomes" id="UP000318478">
    <property type="component" value="Unassembled WGS sequence"/>
</dbReference>
<evidence type="ECO:0000256" key="5">
    <source>
        <dbReference type="ARBA" id="ARBA00035648"/>
    </source>
</evidence>
<evidence type="ECO:0000259" key="6">
    <source>
        <dbReference type="Pfam" id="PF03755"/>
    </source>
</evidence>
<keyword evidence="2" id="KW-0540">Nuclease</keyword>
<comment type="caution">
    <text evidence="8">The sequence shown here is derived from an EMBL/GenBank/DDBJ whole genome shotgun (WGS) entry which is preliminary data.</text>
</comment>
<dbReference type="RefSeq" id="WP_231956399.1">
    <property type="nucleotide sequence ID" value="NZ_SJPO01000005.1"/>
</dbReference>
<evidence type="ECO:0000256" key="2">
    <source>
        <dbReference type="ARBA" id="ARBA00022722"/>
    </source>
</evidence>
<evidence type="ECO:0000313" key="9">
    <source>
        <dbReference type="Proteomes" id="UP000318478"/>
    </source>
</evidence>
<evidence type="ECO:0000256" key="1">
    <source>
        <dbReference type="ARBA" id="ARBA00001968"/>
    </source>
</evidence>
<dbReference type="PANTHER" id="PTHR30636">
    <property type="entry name" value="UPF0701 PROTEIN YICC"/>
    <property type="match status" value="1"/>
</dbReference>
<dbReference type="Pfam" id="PF03755">
    <property type="entry name" value="YicC-like_N"/>
    <property type="match status" value="1"/>
</dbReference>
<organism evidence="8 9">
    <name type="scientific">Posidoniimonas polymericola</name>
    <dbReference type="NCBI Taxonomy" id="2528002"/>
    <lineage>
        <taxon>Bacteria</taxon>
        <taxon>Pseudomonadati</taxon>
        <taxon>Planctomycetota</taxon>
        <taxon>Planctomycetia</taxon>
        <taxon>Pirellulales</taxon>
        <taxon>Lacipirellulaceae</taxon>
        <taxon>Posidoniimonas</taxon>
    </lineage>
</organism>
<dbReference type="EMBL" id="SJPO01000005">
    <property type="protein sequence ID" value="TWT76944.1"/>
    <property type="molecule type" value="Genomic_DNA"/>
</dbReference>